<name>A0A8S5T6U2_9CAUD</name>
<sequence length="36" mass="3920">MIKKRNTTQSDREKADAKPQVNPRDNPPGLQNAGGS</sequence>
<evidence type="ECO:0000313" key="2">
    <source>
        <dbReference type="EMBL" id="DAF59068.1"/>
    </source>
</evidence>
<reference evidence="2" key="1">
    <citation type="journal article" date="2021" name="Proc. Natl. Acad. Sci. U.S.A.">
        <title>A Catalog of Tens of Thousands of Viruses from Human Metagenomes Reveals Hidden Associations with Chronic Diseases.</title>
        <authorList>
            <person name="Tisza M.J."/>
            <person name="Buck C.B."/>
        </authorList>
    </citation>
    <scope>NUCLEOTIDE SEQUENCE</scope>
    <source>
        <strain evidence="2">CtjH82</strain>
    </source>
</reference>
<organism evidence="2">
    <name type="scientific">Myoviridae sp. ctjH82</name>
    <dbReference type="NCBI Taxonomy" id="2827704"/>
    <lineage>
        <taxon>Viruses</taxon>
        <taxon>Duplodnaviria</taxon>
        <taxon>Heunggongvirae</taxon>
        <taxon>Uroviricota</taxon>
        <taxon>Caudoviricetes</taxon>
    </lineage>
</organism>
<protein>
    <submittedName>
        <fullName evidence="2">Uncharacterized protein</fullName>
    </submittedName>
</protein>
<evidence type="ECO:0000256" key="1">
    <source>
        <dbReference type="SAM" id="MobiDB-lite"/>
    </source>
</evidence>
<accession>A0A8S5T6U2</accession>
<dbReference type="EMBL" id="BK032762">
    <property type="protein sequence ID" value="DAF59068.1"/>
    <property type="molecule type" value="Genomic_DNA"/>
</dbReference>
<feature type="region of interest" description="Disordered" evidence="1">
    <location>
        <begin position="1"/>
        <end position="36"/>
    </location>
</feature>
<proteinExistence type="predicted"/>